<feature type="region of interest" description="Disordered" evidence="1">
    <location>
        <begin position="609"/>
        <end position="642"/>
    </location>
</feature>
<feature type="compositionally biased region" description="Basic and acidic residues" evidence="1">
    <location>
        <begin position="1421"/>
        <end position="1451"/>
    </location>
</feature>
<feature type="region of interest" description="Disordered" evidence="1">
    <location>
        <begin position="1079"/>
        <end position="1139"/>
    </location>
</feature>
<dbReference type="EMBL" id="WNWS01000573">
    <property type="protein sequence ID" value="KAE9965666.1"/>
    <property type="molecule type" value="Genomic_DNA"/>
</dbReference>
<protein>
    <submittedName>
        <fullName evidence="2">Uncharacterized protein</fullName>
    </submittedName>
</protein>
<feature type="region of interest" description="Disordered" evidence="1">
    <location>
        <begin position="453"/>
        <end position="531"/>
    </location>
</feature>
<feature type="region of interest" description="Disordered" evidence="1">
    <location>
        <begin position="1"/>
        <end position="20"/>
    </location>
</feature>
<reference evidence="2 3" key="1">
    <citation type="submission" date="2018-12" db="EMBL/GenBank/DDBJ databases">
        <title>Venturia inaequalis Genome Resource.</title>
        <authorList>
            <person name="Lichtner F.J."/>
        </authorList>
    </citation>
    <scope>NUCLEOTIDE SEQUENCE [LARGE SCALE GENOMIC DNA]</scope>
    <source>
        <strain evidence="2 3">120213</strain>
    </source>
</reference>
<feature type="compositionally biased region" description="Polar residues" evidence="1">
    <location>
        <begin position="627"/>
        <end position="636"/>
    </location>
</feature>
<evidence type="ECO:0000256" key="1">
    <source>
        <dbReference type="SAM" id="MobiDB-lite"/>
    </source>
</evidence>
<dbReference type="Proteomes" id="UP000447873">
    <property type="component" value="Unassembled WGS sequence"/>
</dbReference>
<sequence>MAPSKNSDQPSLPIHTSTTTSVATRACDNLPWTTHAVIVWPSEQDETILKILLRKYKSKTLRALLLTKEESIRFEKYRLDHIWKDPNARYLEKDYPPPEVYAQWDRSDNAALPDRPTLKRTLTREEAVIREDEAANTQTGIIEDGGIKIAITERTQLQRPTARPRSLLHTNNVPQHFVHKTLQDVEREIHLHLLTSKQRPGRAHQVVDLQQPVDFDEALQYLESLNIPSGVGRVKAVGIVSGSPSSVYSEWEDEDEQEKNEGADMVRLGGRELNERIEMKKRGSIAVPRDPTIDFARRNRNKDLDMESRLLSERNGYGLFLKNNGQAHGPGRPSVQSGFWARQEDVDEYEETDSFENSTKSKSPLSRSRIPTPIPSGRLRTPRVSRRTKRRTGRPPSRLPRPNITFTKRSAAAINLTRQPPNAILPGLDDLAISGASEVNRSSRSFYDTFKNWVTNPPMTPQRETQPTQSEVANTSTPSSLDLNNDLEKRIDSGFHLSSLPASNGKTETEEAGKSPLSGYSRRIKDADGLERLVQPSSVPRPRTISGDQDSRQTVSPVKVMRGTQVPLPLDVRQARESRSSGSKAVAGGMLVGNLAIEDSERVNERADESVIQQGPAKSSRKVGYSTFPSLPTSSSDEGDATREIAEDTFSARTPVGKSGVAERFPPLQSIPTITITTPSNEENATNQALRTTVGHAFPSQTAVKAAGGRGAAEQFPSFLPVPVPTLAARARNRTSRSRTRSAVSTSPSPQTNEPRTGGSRRRPIIRRTNVSREEETDVGPSGNTVLRLSLIDVHREEEEEADAPDSTRGGRDLCENMASIDGQDETSDGSRRSTVDAIVDDENHPIALSRFAIPVREPYVFDGCGRAIPNSKVRDPVKGGGVEAREIGTRILCSPAKTSFKDEEKVGERVEEPADEVVELSNVNEILAQKWQGASEGLILKDVASPSIPLPPREKGDQVDNLSSPADTTGNRTPTLSFPGERIESEVKDILTPLPTSSSHKKHALRPSFLLQSPDIHLSHEHLSAKWRYFAALTPPGNPVAKQGDDGPFVRFVFQDVPLLSIPMQRFLQRKKADLELNRSLSSSSPPPPSSSSQLPRAVEGVRDTGRGERMNRNPPLRPQTTSRLPRRYGSGKKGAAVNVRIPADRGRLVERILLHPSVKPSTRRYRSERDRPVVIPPLQPAQFSRAEPESRLPISPGRCLQRDLSQSEINLVQRHREDKKVRKYDTSLSLERREALARRVDLGGRPDQQSTLSPLLRTQQPRRMVRISNMVEEIVPRIEMPRTPPMPQTRSKVPETRSAPRNACEIPRTPPLPPSGLMVHDSGEWNTLSTIRNPSPGFPVLERIERYPSHNGSDEGSESLTTEMAAAFSNFSGVVPHSEQSNLNSHLPLQQSPYHYQRSFGGRIERAFSTKWSAFRRRDTKTAQEEGERNVENGRRRIEAPVKEESEGRRLRKGSKRWSYGQRIRRVLLCGGEDKGGRVSV</sequence>
<feature type="region of interest" description="Disordered" evidence="1">
    <location>
        <begin position="536"/>
        <end position="555"/>
    </location>
</feature>
<feature type="region of interest" description="Disordered" evidence="1">
    <location>
        <begin position="1421"/>
        <end position="1455"/>
    </location>
</feature>
<feature type="compositionally biased region" description="Polar residues" evidence="1">
    <location>
        <begin position="453"/>
        <end position="483"/>
    </location>
</feature>
<feature type="compositionally biased region" description="Basic residues" evidence="1">
    <location>
        <begin position="380"/>
        <end position="393"/>
    </location>
</feature>
<evidence type="ECO:0000313" key="2">
    <source>
        <dbReference type="EMBL" id="KAE9965666.1"/>
    </source>
</evidence>
<comment type="caution">
    <text evidence="2">The sequence shown here is derived from an EMBL/GenBank/DDBJ whole genome shotgun (WGS) entry which is preliminary data.</text>
</comment>
<organism evidence="2 3">
    <name type="scientific">Venturia inaequalis</name>
    <name type="common">Apple scab fungus</name>
    <dbReference type="NCBI Taxonomy" id="5025"/>
    <lineage>
        <taxon>Eukaryota</taxon>
        <taxon>Fungi</taxon>
        <taxon>Dikarya</taxon>
        <taxon>Ascomycota</taxon>
        <taxon>Pezizomycotina</taxon>
        <taxon>Dothideomycetes</taxon>
        <taxon>Pleosporomycetidae</taxon>
        <taxon>Venturiales</taxon>
        <taxon>Venturiaceae</taxon>
        <taxon>Venturia</taxon>
    </lineage>
</organism>
<feature type="region of interest" description="Disordered" evidence="1">
    <location>
        <begin position="728"/>
        <end position="815"/>
    </location>
</feature>
<feature type="compositionally biased region" description="Polar residues" evidence="1">
    <location>
        <begin position="546"/>
        <end position="555"/>
    </location>
</feature>
<feature type="region of interest" description="Disordered" evidence="1">
    <location>
        <begin position="1282"/>
        <end position="1323"/>
    </location>
</feature>
<feature type="compositionally biased region" description="Polar residues" evidence="1">
    <location>
        <begin position="961"/>
        <end position="977"/>
    </location>
</feature>
<feature type="compositionally biased region" description="Polar residues" evidence="1">
    <location>
        <begin position="355"/>
        <end position="366"/>
    </location>
</feature>
<proteinExistence type="predicted"/>
<feature type="compositionally biased region" description="Basic residues" evidence="1">
    <location>
        <begin position="731"/>
        <end position="740"/>
    </location>
</feature>
<name>A0A8H3YQA6_VENIN</name>
<gene>
    <name evidence="2" type="ORF">EG328_009494</name>
</gene>
<feature type="compositionally biased region" description="Basic and acidic residues" evidence="1">
    <location>
        <begin position="1101"/>
        <end position="1113"/>
    </location>
</feature>
<evidence type="ECO:0000313" key="3">
    <source>
        <dbReference type="Proteomes" id="UP000447873"/>
    </source>
</evidence>
<feature type="region of interest" description="Disordered" evidence="1">
    <location>
        <begin position="346"/>
        <end position="403"/>
    </location>
</feature>
<accession>A0A8H3YQA6</accession>
<feature type="region of interest" description="Disordered" evidence="1">
    <location>
        <begin position="946"/>
        <end position="977"/>
    </location>
</feature>